<evidence type="ECO:0000313" key="5">
    <source>
        <dbReference type="Proteomes" id="UP000276953"/>
    </source>
</evidence>
<dbReference type="AlphaFoldDB" id="A0A3S0N237"/>
<dbReference type="Pfam" id="PF18962">
    <property type="entry name" value="Por_Secre_tail"/>
    <property type="match status" value="1"/>
</dbReference>
<gene>
    <name evidence="4" type="ORF">EJ377_20405</name>
</gene>
<dbReference type="Proteomes" id="UP000276953">
    <property type="component" value="Unassembled WGS sequence"/>
</dbReference>
<proteinExistence type="predicted"/>
<dbReference type="InterPro" id="IPR026444">
    <property type="entry name" value="Secre_tail"/>
</dbReference>
<name>A0A3S0N237_9FLAO</name>
<organism evidence="4 5">
    <name type="scientific">Chryseobacterium arthrosphaerae</name>
    <dbReference type="NCBI Taxonomy" id="651561"/>
    <lineage>
        <taxon>Bacteria</taxon>
        <taxon>Pseudomonadati</taxon>
        <taxon>Bacteroidota</taxon>
        <taxon>Flavobacteriia</taxon>
        <taxon>Flavobacteriales</taxon>
        <taxon>Weeksellaceae</taxon>
        <taxon>Chryseobacterium group</taxon>
        <taxon>Chryseobacterium</taxon>
    </lineage>
</organism>
<accession>A0A3S0N237</accession>
<feature type="signal peptide" evidence="2">
    <location>
        <begin position="1"/>
        <end position="19"/>
    </location>
</feature>
<evidence type="ECO:0000256" key="1">
    <source>
        <dbReference type="ARBA" id="ARBA00022729"/>
    </source>
</evidence>
<feature type="chain" id="PRO_5018714346" evidence="2">
    <location>
        <begin position="20"/>
        <end position="347"/>
    </location>
</feature>
<evidence type="ECO:0000259" key="3">
    <source>
        <dbReference type="Pfam" id="PF18962"/>
    </source>
</evidence>
<dbReference type="NCBIfam" id="TIGR04183">
    <property type="entry name" value="Por_Secre_tail"/>
    <property type="match status" value="1"/>
</dbReference>
<comment type="caution">
    <text evidence="4">The sequence shown here is derived from an EMBL/GenBank/DDBJ whole genome shotgun (WGS) entry which is preliminary data.</text>
</comment>
<keyword evidence="1 2" id="KW-0732">Signal</keyword>
<evidence type="ECO:0000313" key="4">
    <source>
        <dbReference type="EMBL" id="RTZ46527.1"/>
    </source>
</evidence>
<sequence length="347" mass="36161">MKKKLFFALALVSTISISAQVLEADNYNSYTAGNVGTNVTGTAAGQGGMYLVGGATSDYQIVTATGANAAHGNYLQVIGGNTATNAAVRTVVKNGLATAWAGRTAGNNIIKAVAEIYTGTSTNQHGSGVSVSGADDGIVGIVYNSQSKTINGLAYLTFAANPNNNGYYFITGLTQNTYPANTWISLGFSYNKTTGQITYNIGGVTTNLAVNQATIPAGIDPVSFEVTSSPVQENGTGVPVNTGPTTFGIDNYRVEAANNATLGTAETKNSKSSTIIAIGPNPTVDYLNLITDLKINKAEVYDMSGRKIDVNLEGNRINVKNLNAGSYIISIETKDGKTTEKFIKNNS</sequence>
<dbReference type="EMBL" id="RYFC01000003">
    <property type="protein sequence ID" value="RTZ46527.1"/>
    <property type="molecule type" value="Genomic_DNA"/>
</dbReference>
<feature type="domain" description="Secretion system C-terminal sorting" evidence="3">
    <location>
        <begin position="280"/>
        <end position="343"/>
    </location>
</feature>
<evidence type="ECO:0000256" key="2">
    <source>
        <dbReference type="SAM" id="SignalP"/>
    </source>
</evidence>
<reference evidence="4 5" key="1">
    <citation type="submission" date="2018-12" db="EMBL/GenBank/DDBJ databases">
        <title>Draft Genome Sequence of Chryseobacterium arthrosphaerae strain ED882-96 Isolated from the Blood of a Patient with Liver Cirrhosis in Taiwan.</title>
        <authorList>
            <person name="Lin J.-N."/>
            <person name="Lai C.-H."/>
            <person name="Yang C.-H."/>
            <person name="Huang Y.-H."/>
        </authorList>
    </citation>
    <scope>NUCLEOTIDE SEQUENCE [LARGE SCALE GENOMIC DNA]</scope>
    <source>
        <strain evidence="4 5">ED882-96</strain>
    </source>
</reference>
<protein>
    <submittedName>
        <fullName evidence="4">T9SS type A sorting domain-containing protein</fullName>
    </submittedName>
</protein>